<feature type="coiled-coil region" evidence="1">
    <location>
        <begin position="142"/>
        <end position="169"/>
    </location>
</feature>
<gene>
    <name evidence="2" type="ORF">CYNAS_LOCUS10655</name>
</gene>
<dbReference type="AlphaFoldDB" id="A0AA36M6I5"/>
<dbReference type="EMBL" id="CATQJL010000223">
    <property type="protein sequence ID" value="CAJ0598672.1"/>
    <property type="molecule type" value="Genomic_DNA"/>
</dbReference>
<sequence>MKVVEVSLSLNDWFELKLMCFISVSSFYPCGGHILRTMTDTKKRDETVPEPNAVRSIDYSSEKQYASLREPPSTELYPSLPSSVSMPTYPSDLRGEKLQHLSETEWDRAQMAFPSDFLNLERNSERVSVFAAADKALEHQLRVEERRRLRKLAKRNRRIEAALRKKRMQAIETFAQLVTAVTALLNEDRVKSNGIEIRVSIRINGPYGIAKETTVTSN</sequence>
<accession>A0AA36M6I5</accession>
<organism evidence="2 3">
    <name type="scientific">Cylicocyclus nassatus</name>
    <name type="common">Nematode worm</name>
    <dbReference type="NCBI Taxonomy" id="53992"/>
    <lineage>
        <taxon>Eukaryota</taxon>
        <taxon>Metazoa</taxon>
        <taxon>Ecdysozoa</taxon>
        <taxon>Nematoda</taxon>
        <taxon>Chromadorea</taxon>
        <taxon>Rhabditida</taxon>
        <taxon>Rhabditina</taxon>
        <taxon>Rhabditomorpha</taxon>
        <taxon>Strongyloidea</taxon>
        <taxon>Strongylidae</taxon>
        <taxon>Cylicocyclus</taxon>
    </lineage>
</organism>
<dbReference type="InterPro" id="IPR020149">
    <property type="entry name" value="Uncharacterised_C02F5.10"/>
</dbReference>
<keyword evidence="3" id="KW-1185">Reference proteome</keyword>
<evidence type="ECO:0000313" key="2">
    <source>
        <dbReference type="EMBL" id="CAJ0598672.1"/>
    </source>
</evidence>
<dbReference type="Pfam" id="PF17309">
    <property type="entry name" value="DUF5356"/>
    <property type="match status" value="1"/>
</dbReference>
<proteinExistence type="predicted"/>
<name>A0AA36M6I5_CYLNA</name>
<evidence type="ECO:0000256" key="1">
    <source>
        <dbReference type="SAM" id="Coils"/>
    </source>
</evidence>
<evidence type="ECO:0000313" key="3">
    <source>
        <dbReference type="Proteomes" id="UP001176961"/>
    </source>
</evidence>
<reference evidence="2" key="1">
    <citation type="submission" date="2023-07" db="EMBL/GenBank/DDBJ databases">
        <authorList>
            <consortium name="CYATHOMIX"/>
        </authorList>
    </citation>
    <scope>NUCLEOTIDE SEQUENCE</scope>
    <source>
        <strain evidence="2">N/A</strain>
    </source>
</reference>
<dbReference type="Proteomes" id="UP001176961">
    <property type="component" value="Unassembled WGS sequence"/>
</dbReference>
<protein>
    <submittedName>
        <fullName evidence="2">Uncharacterized protein</fullName>
    </submittedName>
</protein>
<comment type="caution">
    <text evidence="2">The sequence shown here is derived from an EMBL/GenBank/DDBJ whole genome shotgun (WGS) entry which is preliminary data.</text>
</comment>
<keyword evidence="1" id="KW-0175">Coiled coil</keyword>